<feature type="non-terminal residue" evidence="1">
    <location>
        <position position="39"/>
    </location>
</feature>
<keyword evidence="2" id="KW-1185">Reference proteome</keyword>
<evidence type="ECO:0000313" key="2">
    <source>
        <dbReference type="Proteomes" id="UP000663879"/>
    </source>
</evidence>
<proteinExistence type="predicted"/>
<comment type="caution">
    <text evidence="1">The sequence shown here is derived from an EMBL/GenBank/DDBJ whole genome shotgun (WGS) entry which is preliminary data.</text>
</comment>
<organism evidence="1 2">
    <name type="scientific">Brachionus calyciflorus</name>
    <dbReference type="NCBI Taxonomy" id="104777"/>
    <lineage>
        <taxon>Eukaryota</taxon>
        <taxon>Metazoa</taxon>
        <taxon>Spiralia</taxon>
        <taxon>Gnathifera</taxon>
        <taxon>Rotifera</taxon>
        <taxon>Eurotatoria</taxon>
        <taxon>Monogononta</taxon>
        <taxon>Pseudotrocha</taxon>
        <taxon>Ploima</taxon>
        <taxon>Brachionidae</taxon>
        <taxon>Brachionus</taxon>
    </lineage>
</organism>
<gene>
    <name evidence="1" type="ORF">OXX778_LOCUS12493</name>
</gene>
<reference evidence="1" key="1">
    <citation type="submission" date="2021-02" db="EMBL/GenBank/DDBJ databases">
        <authorList>
            <person name="Nowell W R."/>
        </authorList>
    </citation>
    <scope>NUCLEOTIDE SEQUENCE</scope>
    <source>
        <strain evidence="1">Ploen Becks lab</strain>
    </source>
</reference>
<dbReference type="Proteomes" id="UP000663879">
    <property type="component" value="Unassembled WGS sequence"/>
</dbReference>
<evidence type="ECO:0000313" key="1">
    <source>
        <dbReference type="EMBL" id="CAF0923150.1"/>
    </source>
</evidence>
<protein>
    <submittedName>
        <fullName evidence="1">Uncharacterized protein</fullName>
    </submittedName>
</protein>
<name>A0A814B826_9BILA</name>
<sequence length="39" mass="4397">MTQEIHTQEAQSANFTEIKIEDTTPATKNEKGSWCLVIC</sequence>
<dbReference type="AlphaFoldDB" id="A0A814B826"/>
<accession>A0A814B826</accession>
<dbReference type="EMBL" id="CAJNOC010002274">
    <property type="protein sequence ID" value="CAF0923150.1"/>
    <property type="molecule type" value="Genomic_DNA"/>
</dbReference>